<gene>
    <name evidence="2" type="primary">rnp2</name>
    <name evidence="3" type="ordered locus">Igni_1425</name>
</gene>
<dbReference type="EC" id="3.1.26.5" evidence="2"/>
<dbReference type="HAMAP" id="MF_00755">
    <property type="entry name" value="RNase_P_2"/>
    <property type="match status" value="1"/>
</dbReference>
<comment type="subcellular location">
    <subcellularLocation>
        <location evidence="2">Cytoplasm</location>
    </subcellularLocation>
</comment>
<dbReference type="KEGG" id="iho:Igni_1425"/>
<keyword evidence="2" id="KW-0255">Endonuclease</keyword>
<dbReference type="EMBL" id="CP000816">
    <property type="protein sequence ID" value="ABU82601.1"/>
    <property type="molecule type" value="Genomic_DNA"/>
</dbReference>
<dbReference type="GO" id="GO:0005737">
    <property type="term" value="C:cytoplasm"/>
    <property type="evidence" value="ECO:0007669"/>
    <property type="project" value="UniProtKB-SubCell"/>
</dbReference>
<reference evidence="3 4" key="1">
    <citation type="journal article" date="2008" name="Genome Biol.">
        <title>A genomic analysis of the archaeal system Ignicoccus hospitalis-Nanoarchaeum equitans.</title>
        <authorList>
            <person name="Podar M."/>
            <person name="Anderson I."/>
            <person name="Makarova K.S."/>
            <person name="Elkins J.G."/>
            <person name="Ivanova N."/>
            <person name="Wall M.A."/>
            <person name="Lykidis A."/>
            <person name="Mavromatis K."/>
            <person name="Sun H."/>
            <person name="Hudson M.E."/>
            <person name="Chen W."/>
            <person name="Deciu C."/>
            <person name="Hutchison D."/>
            <person name="Eads J.R."/>
            <person name="Anderson A."/>
            <person name="Fernandes F."/>
            <person name="Szeto E."/>
            <person name="Lapidus A."/>
            <person name="Kyrpides N.C."/>
            <person name="Saier M.H.Jr."/>
            <person name="Richardson P.M."/>
            <person name="Rachel R."/>
            <person name="Huber H."/>
            <person name="Eisen J.A."/>
            <person name="Koonin E.V."/>
            <person name="Keller M."/>
            <person name="Stetter K.O."/>
        </authorList>
    </citation>
    <scope>NUCLEOTIDE SEQUENCE [LARGE SCALE GENOMIC DNA]</scope>
    <source>
        <strain evidence="4">KIN4/I / DSM 18386 / JCM 14125</strain>
    </source>
</reference>
<dbReference type="GO" id="GO:0030677">
    <property type="term" value="C:ribonuclease P complex"/>
    <property type="evidence" value="ECO:0007669"/>
    <property type="project" value="UniProtKB-UniRule"/>
</dbReference>
<evidence type="ECO:0000313" key="4">
    <source>
        <dbReference type="Proteomes" id="UP000000262"/>
    </source>
</evidence>
<dbReference type="InterPro" id="IPR002759">
    <property type="entry name" value="Pop5/Rpp14/Rnp2-like"/>
</dbReference>
<dbReference type="GO" id="GO:0004526">
    <property type="term" value="F:ribonuclease P activity"/>
    <property type="evidence" value="ECO:0007669"/>
    <property type="project" value="UniProtKB-UniRule"/>
</dbReference>
<comment type="function">
    <text evidence="2">Part of ribonuclease P, a protein complex that generates mature tRNA molecules by cleaving their 5'-ends.</text>
</comment>
<dbReference type="RefSeq" id="WP_012123565.1">
    <property type="nucleotide sequence ID" value="NC_009776.1"/>
</dbReference>
<dbReference type="GeneID" id="5561755"/>
<keyword evidence="2" id="KW-0963">Cytoplasm</keyword>
<dbReference type="eggNOG" id="arCOG01365">
    <property type="taxonomic scope" value="Archaea"/>
</dbReference>
<accession>A8ACE9</accession>
<keyword evidence="2" id="KW-0540">Nuclease</keyword>
<evidence type="ECO:0000256" key="2">
    <source>
        <dbReference type="HAMAP-Rule" id="MF_00755"/>
    </source>
</evidence>
<dbReference type="InterPro" id="IPR038085">
    <property type="entry name" value="Rnp2-like_sf"/>
</dbReference>
<comment type="subunit">
    <text evidence="2">Consists of a catalytic RNA component and at least 4-5 protein subunits.</text>
</comment>
<proteinExistence type="inferred from homology"/>
<protein>
    <recommendedName>
        <fullName evidence="2">Ribonuclease P protein component 2</fullName>
        <shortName evidence="2">RNase P component 2</shortName>
        <ecNumber evidence="2">3.1.26.5</ecNumber>
    </recommendedName>
    <alternativeName>
        <fullName evidence="2">Pop5</fullName>
    </alternativeName>
</protein>
<dbReference type="OrthoDB" id="386148at2157"/>
<sequence length="151" mass="16568">MICEVLAAAALVTALVALYKANDVEIEVIEKKLAKKRAKKIRRYVLVLVLSERPEEVEEGCVEGAVIESLKRAYGTIGLALTDPKLAYFDPDLKVAIFRTTLEGVKLLSSSLLYVEEACGTKVNLISLRAFGTLASAREKLPKLGKYVKNL</sequence>
<dbReference type="Gene3D" id="3.30.70.3250">
    <property type="entry name" value="Ribonuclease P, Pop5 subunit"/>
    <property type="match status" value="1"/>
</dbReference>
<organism evidence="3 4">
    <name type="scientific">Ignicoccus hospitalis (strain KIN4/I / DSM 18386 / JCM 14125)</name>
    <dbReference type="NCBI Taxonomy" id="453591"/>
    <lineage>
        <taxon>Archaea</taxon>
        <taxon>Thermoproteota</taxon>
        <taxon>Thermoprotei</taxon>
        <taxon>Desulfurococcales</taxon>
        <taxon>Desulfurococcaceae</taxon>
        <taxon>Ignicoccus</taxon>
    </lineage>
</organism>
<dbReference type="HOGENOM" id="CLU_1727227_0_0_2"/>
<keyword evidence="2" id="KW-0378">Hydrolase</keyword>
<comment type="catalytic activity">
    <reaction evidence="2">
        <text>Endonucleolytic cleavage of RNA, removing 5'-extranucleotides from tRNA precursor.</text>
        <dbReference type="EC" id="3.1.26.5"/>
    </reaction>
</comment>
<evidence type="ECO:0000256" key="1">
    <source>
        <dbReference type="ARBA" id="ARBA00022694"/>
    </source>
</evidence>
<dbReference type="Proteomes" id="UP000000262">
    <property type="component" value="Chromosome"/>
</dbReference>
<comment type="similarity">
    <text evidence="2">Belongs to the eukaryotic/archaeal RNase P protein component 2 family.</text>
</comment>
<dbReference type="SUPFAM" id="SSF160350">
    <property type="entry name" value="Rnp2-like"/>
    <property type="match status" value="1"/>
</dbReference>
<name>A8ACE9_IGNH4</name>
<dbReference type="STRING" id="453591.Igni_1425"/>
<evidence type="ECO:0000313" key="3">
    <source>
        <dbReference type="EMBL" id="ABU82601.1"/>
    </source>
</evidence>
<keyword evidence="1 2" id="KW-0819">tRNA processing</keyword>
<dbReference type="GO" id="GO:0001682">
    <property type="term" value="P:tRNA 5'-leader removal"/>
    <property type="evidence" value="ECO:0007669"/>
    <property type="project" value="UniProtKB-UniRule"/>
</dbReference>
<keyword evidence="4" id="KW-1185">Reference proteome</keyword>
<dbReference type="AlphaFoldDB" id="A8ACE9"/>
<dbReference type="Pfam" id="PF01900">
    <property type="entry name" value="RNase_P_Rpp14"/>
    <property type="match status" value="1"/>
</dbReference>